<dbReference type="AlphaFoldDB" id="A0AA38J3Q5"/>
<dbReference type="EMBL" id="JALNTZ010000002">
    <property type="protein sequence ID" value="KAJ3663929.1"/>
    <property type="molecule type" value="Genomic_DNA"/>
</dbReference>
<accession>A0AA38J3Q5</accession>
<proteinExistence type="predicted"/>
<name>A0AA38J3Q5_9CUCU</name>
<evidence type="ECO:0000313" key="2">
    <source>
        <dbReference type="Proteomes" id="UP001168821"/>
    </source>
</evidence>
<organism evidence="1 2">
    <name type="scientific">Zophobas morio</name>
    <dbReference type="NCBI Taxonomy" id="2755281"/>
    <lineage>
        <taxon>Eukaryota</taxon>
        <taxon>Metazoa</taxon>
        <taxon>Ecdysozoa</taxon>
        <taxon>Arthropoda</taxon>
        <taxon>Hexapoda</taxon>
        <taxon>Insecta</taxon>
        <taxon>Pterygota</taxon>
        <taxon>Neoptera</taxon>
        <taxon>Endopterygota</taxon>
        <taxon>Coleoptera</taxon>
        <taxon>Polyphaga</taxon>
        <taxon>Cucujiformia</taxon>
        <taxon>Tenebrionidae</taxon>
        <taxon>Zophobas</taxon>
    </lineage>
</organism>
<gene>
    <name evidence="1" type="ORF">Zmor_008144</name>
</gene>
<dbReference type="Proteomes" id="UP001168821">
    <property type="component" value="Unassembled WGS sequence"/>
</dbReference>
<evidence type="ECO:0000313" key="1">
    <source>
        <dbReference type="EMBL" id="KAJ3663929.1"/>
    </source>
</evidence>
<sequence length="133" mass="14643">MVLKFVAQLSFGLLLQATSRNIWSFHGSLRSPHARIHLVIKISFRLQFHFDDSGNPYSEITKPSASRMRLPPSALFPPANHFLIISAALIMKKSFKAGNNTEHFVILDIVNDNTIISLRPVGKSGSGGGSQNT</sequence>
<reference evidence="1" key="1">
    <citation type="journal article" date="2023" name="G3 (Bethesda)">
        <title>Whole genome assemblies of Zophobas morio and Tenebrio molitor.</title>
        <authorList>
            <person name="Kaur S."/>
            <person name="Stinson S.A."/>
            <person name="diCenzo G.C."/>
        </authorList>
    </citation>
    <scope>NUCLEOTIDE SEQUENCE</scope>
    <source>
        <strain evidence="1">QUZm001</strain>
    </source>
</reference>
<protein>
    <submittedName>
        <fullName evidence="1">Uncharacterized protein</fullName>
    </submittedName>
</protein>
<keyword evidence="2" id="KW-1185">Reference proteome</keyword>
<comment type="caution">
    <text evidence="1">The sequence shown here is derived from an EMBL/GenBank/DDBJ whole genome shotgun (WGS) entry which is preliminary data.</text>
</comment>